<dbReference type="PROSITE" id="PS50801">
    <property type="entry name" value="STAS"/>
    <property type="match status" value="1"/>
</dbReference>
<dbReference type="InterPro" id="IPR012338">
    <property type="entry name" value="Beta-lactam/transpept-like"/>
</dbReference>
<organism evidence="9 10">
    <name type="scientific">Brevibacterium pityocampae</name>
    <dbReference type="NCBI Taxonomy" id="506594"/>
    <lineage>
        <taxon>Bacteria</taxon>
        <taxon>Bacillati</taxon>
        <taxon>Actinomycetota</taxon>
        <taxon>Actinomycetes</taxon>
        <taxon>Micrococcales</taxon>
        <taxon>Brevibacteriaceae</taxon>
        <taxon>Brevibacterium</taxon>
    </lineage>
</organism>
<dbReference type="InterPro" id="IPR036513">
    <property type="entry name" value="STAS_dom_sf"/>
</dbReference>
<keyword evidence="10" id="KW-1185">Reference proteome</keyword>
<accession>A0ABP8JH24</accession>
<feature type="binding site" evidence="6">
    <location>
        <position position="191"/>
    </location>
    <ligand>
        <name>substrate</name>
    </ligand>
</feature>
<evidence type="ECO:0000313" key="10">
    <source>
        <dbReference type="Proteomes" id="UP001500642"/>
    </source>
</evidence>
<protein>
    <recommendedName>
        <fullName evidence="3 6">Glutaminase</fullName>
        <ecNumber evidence="3 6">3.5.1.2</ecNumber>
    </recommendedName>
</protein>
<dbReference type="RefSeq" id="WP_137318436.1">
    <property type="nucleotide sequence ID" value="NZ_BAABGL010000011.1"/>
</dbReference>
<dbReference type="Pfam" id="PF13466">
    <property type="entry name" value="STAS_2"/>
    <property type="match status" value="1"/>
</dbReference>
<dbReference type="Gene3D" id="3.30.750.24">
    <property type="entry name" value="STAS domain"/>
    <property type="match status" value="1"/>
</dbReference>
<dbReference type="NCBIfam" id="TIGR03814">
    <property type="entry name" value="Gln_ase"/>
    <property type="match status" value="1"/>
</dbReference>
<dbReference type="SUPFAM" id="SSF56601">
    <property type="entry name" value="beta-lactamase/transpeptidase-like"/>
    <property type="match status" value="1"/>
</dbReference>
<dbReference type="HAMAP" id="MF_00313">
    <property type="entry name" value="Glutaminase"/>
    <property type="match status" value="1"/>
</dbReference>
<evidence type="ECO:0000256" key="2">
    <source>
        <dbReference type="ARBA" id="ARBA00011881"/>
    </source>
</evidence>
<evidence type="ECO:0000256" key="1">
    <source>
        <dbReference type="ARBA" id="ARBA00011076"/>
    </source>
</evidence>
<dbReference type="EC" id="3.5.1.2" evidence="3 6"/>
<sequence>MKSPISDYLTEIITDARSATGGEVADYIPVLSEVDRELLGAALCTASGDLYSVGDDEHAFSIQSISKPFAYAVALEERGPEVVDARVGMEPSGEAFNDISLDEETGRPDNPMINVGAIAVTQLIGGRSASVDSRVGLLLDRFSALAGRQLSIDERVAESELAHSDYSMAMAYMLRDTGVVTDTAEHAVTSYIRQCAVLVTVRDLAVMAATLANGGIQPITGQRVFSQAVCRQVQAVMASAGMYNAAGRWMTTVGIPAKSGVAGGLLGTLPGRLGLATFSPPLDPQGNSVRGVKIFQRLSEDMGMHLMGAEPTGDTAVREVEVTDAATTIALQGPLDFNGGEAFLRAAVDCAVPSGTVVVDLARVGRVHDVGRRMILEGMRRLRGDGHRVMLRDPEGRLPGPDLGDGTRPETPDPVA</sequence>
<feature type="domain" description="STAS" evidence="8">
    <location>
        <begin position="316"/>
        <end position="391"/>
    </location>
</feature>
<comment type="similarity">
    <text evidence="1 6">Belongs to the glutaminase family.</text>
</comment>
<evidence type="ECO:0000256" key="6">
    <source>
        <dbReference type="HAMAP-Rule" id="MF_00313"/>
    </source>
</evidence>
<dbReference type="EMBL" id="BAABGL010000011">
    <property type="protein sequence ID" value="GAA4390619.1"/>
    <property type="molecule type" value="Genomic_DNA"/>
</dbReference>
<comment type="caution">
    <text evidence="9">The sequence shown here is derived from an EMBL/GenBank/DDBJ whole genome shotgun (WGS) entry which is preliminary data.</text>
</comment>
<keyword evidence="4 6" id="KW-0378">Hydrolase</keyword>
<evidence type="ECO:0000256" key="7">
    <source>
        <dbReference type="SAM" id="MobiDB-lite"/>
    </source>
</evidence>
<dbReference type="PANTHER" id="PTHR12544:SF29">
    <property type="entry name" value="GLUTAMINASE"/>
    <property type="match status" value="1"/>
</dbReference>
<feature type="binding site" evidence="6">
    <location>
        <position position="64"/>
    </location>
    <ligand>
        <name>substrate</name>
    </ligand>
</feature>
<comment type="catalytic activity">
    <reaction evidence="5 6">
        <text>L-glutamine + H2O = L-glutamate + NH4(+)</text>
        <dbReference type="Rhea" id="RHEA:15889"/>
        <dbReference type="ChEBI" id="CHEBI:15377"/>
        <dbReference type="ChEBI" id="CHEBI:28938"/>
        <dbReference type="ChEBI" id="CHEBI:29985"/>
        <dbReference type="ChEBI" id="CHEBI:58359"/>
        <dbReference type="EC" id="3.5.1.2"/>
    </reaction>
</comment>
<evidence type="ECO:0000313" key="9">
    <source>
        <dbReference type="EMBL" id="GAA4390619.1"/>
    </source>
</evidence>
<feature type="binding site" evidence="6">
    <location>
        <position position="160"/>
    </location>
    <ligand>
        <name>substrate</name>
    </ligand>
</feature>
<dbReference type="Pfam" id="PF04960">
    <property type="entry name" value="Glutaminase"/>
    <property type="match status" value="1"/>
</dbReference>
<gene>
    <name evidence="6" type="primary">glsA</name>
    <name evidence="9" type="ORF">GCM10023167_17300</name>
</gene>
<dbReference type="Proteomes" id="UP001500642">
    <property type="component" value="Unassembled WGS sequence"/>
</dbReference>
<feature type="binding site" evidence="6">
    <location>
        <position position="243"/>
    </location>
    <ligand>
        <name>substrate</name>
    </ligand>
</feature>
<comment type="caution">
    <text evidence="6">Lacks conserved residue(s) required for the propagation of feature annotation.</text>
</comment>
<dbReference type="Gene3D" id="3.40.710.10">
    <property type="entry name" value="DD-peptidase/beta-lactamase superfamily"/>
    <property type="match status" value="1"/>
</dbReference>
<keyword evidence="6" id="KW-0007">Acetylation</keyword>
<evidence type="ECO:0000256" key="5">
    <source>
        <dbReference type="ARBA" id="ARBA00049534"/>
    </source>
</evidence>
<feature type="compositionally biased region" description="Basic and acidic residues" evidence="7">
    <location>
        <begin position="387"/>
        <end position="396"/>
    </location>
</feature>
<dbReference type="InterPro" id="IPR002645">
    <property type="entry name" value="STAS_dom"/>
</dbReference>
<evidence type="ECO:0000259" key="8">
    <source>
        <dbReference type="PROSITE" id="PS50801"/>
    </source>
</evidence>
<dbReference type="PANTHER" id="PTHR12544">
    <property type="entry name" value="GLUTAMINASE"/>
    <property type="match status" value="1"/>
</dbReference>
<comment type="subunit">
    <text evidence="2 6">Homotetramer.</text>
</comment>
<evidence type="ECO:0000256" key="4">
    <source>
        <dbReference type="ARBA" id="ARBA00022801"/>
    </source>
</evidence>
<feature type="binding site" evidence="6">
    <location>
        <position position="261"/>
    </location>
    <ligand>
        <name>substrate</name>
    </ligand>
</feature>
<reference evidence="10" key="1">
    <citation type="journal article" date="2019" name="Int. J. Syst. Evol. Microbiol.">
        <title>The Global Catalogue of Microorganisms (GCM) 10K type strain sequencing project: providing services to taxonomists for standard genome sequencing and annotation.</title>
        <authorList>
            <consortium name="The Broad Institute Genomics Platform"/>
            <consortium name="The Broad Institute Genome Sequencing Center for Infectious Disease"/>
            <person name="Wu L."/>
            <person name="Ma J."/>
        </authorList>
    </citation>
    <scope>NUCLEOTIDE SEQUENCE [LARGE SCALE GENOMIC DNA]</scope>
    <source>
        <strain evidence="10">JCM 17808</strain>
    </source>
</reference>
<feature type="binding site" evidence="6">
    <location>
        <position position="114"/>
    </location>
    <ligand>
        <name>substrate</name>
    </ligand>
</feature>
<feature type="compositionally biased region" description="Basic and acidic residues" evidence="7">
    <location>
        <begin position="405"/>
        <end position="416"/>
    </location>
</feature>
<dbReference type="InterPro" id="IPR058548">
    <property type="entry name" value="MlaB-like_STAS"/>
</dbReference>
<dbReference type="InterPro" id="IPR015868">
    <property type="entry name" value="Glutaminase"/>
</dbReference>
<evidence type="ECO:0000256" key="3">
    <source>
        <dbReference type="ARBA" id="ARBA00012918"/>
    </source>
</evidence>
<feature type="region of interest" description="Disordered" evidence="7">
    <location>
        <begin position="387"/>
        <end position="416"/>
    </location>
</feature>
<name>A0ABP8JH24_9MICO</name>
<dbReference type="NCBIfam" id="NF002134">
    <property type="entry name" value="PRK00971.1-4"/>
    <property type="match status" value="1"/>
</dbReference>
<dbReference type="SUPFAM" id="SSF52091">
    <property type="entry name" value="SpoIIaa-like"/>
    <property type="match status" value="1"/>
</dbReference>
<proteinExistence type="inferred from homology"/>